<dbReference type="PANTHER" id="PTHR30446">
    <property type="entry name" value="RECOMBINATION PROTEIN RECR"/>
    <property type="match status" value="1"/>
</dbReference>
<evidence type="ECO:0000313" key="9">
    <source>
        <dbReference type="EMBL" id="QDU78826.1"/>
    </source>
</evidence>
<dbReference type="Pfam" id="PF13662">
    <property type="entry name" value="Toprim_4"/>
    <property type="match status" value="1"/>
</dbReference>
<evidence type="ECO:0000256" key="1">
    <source>
        <dbReference type="ARBA" id="ARBA00022723"/>
    </source>
</evidence>
<dbReference type="InterPro" id="IPR034137">
    <property type="entry name" value="TOPRIM_RecR"/>
</dbReference>
<keyword evidence="10" id="KW-1185">Reference proteome</keyword>
<dbReference type="PANTHER" id="PTHR30446:SF0">
    <property type="entry name" value="RECOMBINATION PROTEIN RECR"/>
    <property type="match status" value="1"/>
</dbReference>
<protein>
    <recommendedName>
        <fullName evidence="7">Recombination protein RecR</fullName>
    </recommendedName>
</protein>
<dbReference type="AlphaFoldDB" id="A0A518CHX6"/>
<feature type="zinc finger region" description="C4-type" evidence="7">
    <location>
        <begin position="66"/>
        <end position="81"/>
    </location>
</feature>
<evidence type="ECO:0000256" key="5">
    <source>
        <dbReference type="ARBA" id="ARBA00023172"/>
    </source>
</evidence>
<feature type="domain" description="Toprim" evidence="8">
    <location>
        <begin position="89"/>
        <end position="184"/>
    </location>
</feature>
<comment type="similarity">
    <text evidence="7">Belongs to the RecR family.</text>
</comment>
<dbReference type="Pfam" id="PF02132">
    <property type="entry name" value="RecR_ZnF"/>
    <property type="match status" value="1"/>
</dbReference>
<keyword evidence="6 7" id="KW-0234">DNA repair</keyword>
<keyword evidence="5 7" id="KW-0233">DNA recombination</keyword>
<name>A0A518CHX6_9PLAN</name>
<accession>A0A518CHX6</accession>
<dbReference type="HAMAP" id="MF_00017">
    <property type="entry name" value="RecR"/>
    <property type="match status" value="1"/>
</dbReference>
<evidence type="ECO:0000256" key="6">
    <source>
        <dbReference type="ARBA" id="ARBA00023204"/>
    </source>
</evidence>
<evidence type="ECO:0000256" key="3">
    <source>
        <dbReference type="ARBA" id="ARBA00022771"/>
    </source>
</evidence>
<dbReference type="KEGG" id="plon:Pla110_05300"/>
<proteinExistence type="inferred from homology"/>
<dbReference type="NCBIfam" id="TIGR00615">
    <property type="entry name" value="recR"/>
    <property type="match status" value="1"/>
</dbReference>
<dbReference type="EMBL" id="CP036281">
    <property type="protein sequence ID" value="QDU78826.1"/>
    <property type="molecule type" value="Genomic_DNA"/>
</dbReference>
<evidence type="ECO:0000256" key="2">
    <source>
        <dbReference type="ARBA" id="ARBA00022763"/>
    </source>
</evidence>
<dbReference type="GO" id="GO:0003677">
    <property type="term" value="F:DNA binding"/>
    <property type="evidence" value="ECO:0007669"/>
    <property type="project" value="UniProtKB-UniRule"/>
</dbReference>
<dbReference type="GO" id="GO:0006310">
    <property type="term" value="P:DNA recombination"/>
    <property type="evidence" value="ECO:0007669"/>
    <property type="project" value="UniProtKB-UniRule"/>
</dbReference>
<evidence type="ECO:0000313" key="10">
    <source>
        <dbReference type="Proteomes" id="UP000317178"/>
    </source>
</evidence>
<dbReference type="InterPro" id="IPR023627">
    <property type="entry name" value="Rcmb_RecR"/>
</dbReference>
<dbReference type="InterPro" id="IPR006171">
    <property type="entry name" value="TOPRIM_dom"/>
</dbReference>
<gene>
    <name evidence="7 9" type="primary">recR</name>
    <name evidence="9" type="ORF">Pla110_05300</name>
</gene>
<dbReference type="Pfam" id="PF21176">
    <property type="entry name" value="RecR_HhH"/>
    <property type="match status" value="1"/>
</dbReference>
<dbReference type="RefSeq" id="WP_197440457.1">
    <property type="nucleotide sequence ID" value="NZ_CP036281.1"/>
</dbReference>
<dbReference type="Gene3D" id="1.10.8.420">
    <property type="entry name" value="RecR Domain 1"/>
    <property type="match status" value="1"/>
</dbReference>
<dbReference type="InterPro" id="IPR000093">
    <property type="entry name" value="DNA_Rcmb_RecR"/>
</dbReference>
<organism evidence="9 10">
    <name type="scientific">Polystyrenella longa</name>
    <dbReference type="NCBI Taxonomy" id="2528007"/>
    <lineage>
        <taxon>Bacteria</taxon>
        <taxon>Pseudomonadati</taxon>
        <taxon>Planctomycetota</taxon>
        <taxon>Planctomycetia</taxon>
        <taxon>Planctomycetales</taxon>
        <taxon>Planctomycetaceae</taxon>
        <taxon>Polystyrenella</taxon>
    </lineage>
</organism>
<keyword evidence="4 7" id="KW-0862">Zinc</keyword>
<dbReference type="SMART" id="SM00493">
    <property type="entry name" value="TOPRIM"/>
    <property type="match status" value="1"/>
</dbReference>
<evidence type="ECO:0000256" key="7">
    <source>
        <dbReference type="HAMAP-Rule" id="MF_00017"/>
    </source>
</evidence>
<dbReference type="GO" id="GO:0008270">
    <property type="term" value="F:zinc ion binding"/>
    <property type="evidence" value="ECO:0007669"/>
    <property type="project" value="UniProtKB-KW"/>
</dbReference>
<reference evidence="9 10" key="1">
    <citation type="submission" date="2019-02" db="EMBL/GenBank/DDBJ databases">
        <title>Deep-cultivation of Planctomycetes and their phenomic and genomic characterization uncovers novel biology.</title>
        <authorList>
            <person name="Wiegand S."/>
            <person name="Jogler M."/>
            <person name="Boedeker C."/>
            <person name="Pinto D."/>
            <person name="Vollmers J."/>
            <person name="Rivas-Marin E."/>
            <person name="Kohn T."/>
            <person name="Peeters S.H."/>
            <person name="Heuer A."/>
            <person name="Rast P."/>
            <person name="Oberbeckmann S."/>
            <person name="Bunk B."/>
            <person name="Jeske O."/>
            <person name="Meyerdierks A."/>
            <person name="Storesund J.E."/>
            <person name="Kallscheuer N."/>
            <person name="Luecker S."/>
            <person name="Lage O.M."/>
            <person name="Pohl T."/>
            <person name="Merkel B.J."/>
            <person name="Hornburger P."/>
            <person name="Mueller R.-W."/>
            <person name="Bruemmer F."/>
            <person name="Labrenz M."/>
            <person name="Spormann A.M."/>
            <person name="Op den Camp H."/>
            <person name="Overmann J."/>
            <person name="Amann R."/>
            <person name="Jetten M.S.M."/>
            <person name="Mascher T."/>
            <person name="Medema M.H."/>
            <person name="Devos D.P."/>
            <person name="Kaster A.-K."/>
            <person name="Ovreas L."/>
            <person name="Rohde M."/>
            <person name="Galperin M.Y."/>
            <person name="Jogler C."/>
        </authorList>
    </citation>
    <scope>NUCLEOTIDE SEQUENCE [LARGE SCALE GENOMIC DNA]</scope>
    <source>
        <strain evidence="9 10">Pla110</strain>
    </source>
</reference>
<dbReference type="SUPFAM" id="SSF111304">
    <property type="entry name" value="Recombination protein RecR"/>
    <property type="match status" value="1"/>
</dbReference>
<evidence type="ECO:0000256" key="4">
    <source>
        <dbReference type="ARBA" id="ARBA00022833"/>
    </source>
</evidence>
<evidence type="ECO:0000259" key="8">
    <source>
        <dbReference type="PROSITE" id="PS50880"/>
    </source>
</evidence>
<dbReference type="CDD" id="cd01025">
    <property type="entry name" value="TOPRIM_recR"/>
    <property type="match status" value="1"/>
</dbReference>
<dbReference type="InterPro" id="IPR015967">
    <property type="entry name" value="Rcmb_RecR_Znf"/>
</dbReference>
<dbReference type="PROSITE" id="PS50880">
    <property type="entry name" value="TOPRIM"/>
    <property type="match status" value="1"/>
</dbReference>
<dbReference type="Gene3D" id="3.40.1360.10">
    <property type="match status" value="1"/>
</dbReference>
<keyword evidence="3 7" id="KW-0863">Zinc-finger</keyword>
<sequence length="209" mass="23131">MAKNVHQIAHPYGPAVSRLIEQFASLPGIGRKSAERLAYHMISCSKREALELANAIQQVKEQISPCQQCFNLTDRDICEICRDTRRMQDLVCVVEQPKDVLALEGATIFNGTYHVLQGRISPLEGIGPENLTINALVKRVRQQGIKEIVMATNPTVEGDGTALFISNLLEPENVKVTRLARGIASGSVLEFANKEMLADALRGRRDFSF</sequence>
<keyword evidence="2 7" id="KW-0227">DNA damage</keyword>
<keyword evidence="1 7" id="KW-0479">Metal-binding</keyword>
<dbReference type="Gene3D" id="3.30.60.80">
    <property type="match status" value="1"/>
</dbReference>
<dbReference type="GO" id="GO:0006281">
    <property type="term" value="P:DNA repair"/>
    <property type="evidence" value="ECO:0007669"/>
    <property type="project" value="UniProtKB-UniRule"/>
</dbReference>
<dbReference type="Proteomes" id="UP000317178">
    <property type="component" value="Chromosome"/>
</dbReference>
<comment type="function">
    <text evidence="7">May play a role in DNA repair. It seems to be involved in an RecBC-independent recombinational process of DNA repair. It may act with RecF and RecO.</text>
</comment>